<dbReference type="EMBL" id="ASRX01000019">
    <property type="protein sequence ID" value="EYF05959.1"/>
    <property type="molecule type" value="Genomic_DNA"/>
</dbReference>
<gene>
    <name evidence="2" type="ORF">CAP_2418</name>
</gene>
<evidence type="ECO:0000256" key="1">
    <source>
        <dbReference type="SAM" id="MobiDB-lite"/>
    </source>
</evidence>
<evidence type="ECO:0000313" key="2">
    <source>
        <dbReference type="EMBL" id="EYF05959.1"/>
    </source>
</evidence>
<sequence length="277" mass="30696">MSAERYGGVRGRITVEAARLMVDEGVDQYFTAKRIAAKRVLGRVEGKRTRFRPADLPSNGEIRDAVLVLSEHAEGSQRTRRLFALRIVALEAMRALAPFSPRLIGSVSTGHIRRGSDVDLHVFPAAEEALDRHLRGLGWVYEREKVSIQKGGAIRDYVHYHVTDVAPVELTVYEPRELRARPRSSTDGKPIERLSIGAVEALCARDHPDAYRQYLATGEVEGMDALRSLDEAPRPGPFDGLLEMLDGDDEPEALPEPGEEDDPEQDYDPLSGFEGVG</sequence>
<keyword evidence="3" id="KW-1185">Reference proteome</keyword>
<evidence type="ECO:0008006" key="4">
    <source>
        <dbReference type="Google" id="ProtNLM"/>
    </source>
</evidence>
<reference evidence="2 3" key="1">
    <citation type="submission" date="2013-05" db="EMBL/GenBank/DDBJ databases">
        <title>Genome assembly of Chondromyces apiculatus DSM 436.</title>
        <authorList>
            <person name="Sharma G."/>
            <person name="Khatri I."/>
            <person name="Kaur C."/>
            <person name="Mayilraj S."/>
            <person name="Subramanian S."/>
        </authorList>
    </citation>
    <scope>NUCLEOTIDE SEQUENCE [LARGE SCALE GENOMIC DNA]</scope>
    <source>
        <strain evidence="2 3">DSM 436</strain>
    </source>
</reference>
<accession>A0A017T9P5</accession>
<dbReference type="eggNOG" id="COG2413">
    <property type="taxonomic scope" value="Bacteria"/>
</dbReference>
<organism evidence="2 3">
    <name type="scientific">Chondromyces apiculatus DSM 436</name>
    <dbReference type="NCBI Taxonomy" id="1192034"/>
    <lineage>
        <taxon>Bacteria</taxon>
        <taxon>Pseudomonadati</taxon>
        <taxon>Myxococcota</taxon>
        <taxon>Polyangia</taxon>
        <taxon>Polyangiales</taxon>
        <taxon>Polyangiaceae</taxon>
        <taxon>Chondromyces</taxon>
    </lineage>
</organism>
<dbReference type="STRING" id="1192034.CAP_2418"/>
<dbReference type="OrthoDB" id="9157371at2"/>
<dbReference type="Proteomes" id="UP000019678">
    <property type="component" value="Unassembled WGS sequence"/>
</dbReference>
<name>A0A017T9P5_9BACT</name>
<dbReference type="RefSeq" id="WP_044240934.1">
    <property type="nucleotide sequence ID" value="NZ_ASRX01000019.1"/>
</dbReference>
<feature type="compositionally biased region" description="Acidic residues" evidence="1">
    <location>
        <begin position="245"/>
        <end position="267"/>
    </location>
</feature>
<proteinExistence type="predicted"/>
<dbReference type="AlphaFoldDB" id="A0A017T9P5"/>
<protein>
    <recommendedName>
        <fullName evidence="4">Nucleotide-binding enzyme</fullName>
    </recommendedName>
</protein>
<feature type="region of interest" description="Disordered" evidence="1">
    <location>
        <begin position="229"/>
        <end position="277"/>
    </location>
</feature>
<evidence type="ECO:0000313" key="3">
    <source>
        <dbReference type="Proteomes" id="UP000019678"/>
    </source>
</evidence>
<comment type="caution">
    <text evidence="2">The sequence shown here is derived from an EMBL/GenBank/DDBJ whole genome shotgun (WGS) entry which is preliminary data.</text>
</comment>